<dbReference type="KEGG" id="rbd:ALSL_2515"/>
<dbReference type="OrthoDB" id="5953908at2"/>
<evidence type="ECO:0008006" key="4">
    <source>
        <dbReference type="Google" id="ProtNLM"/>
    </source>
</evidence>
<name>A0A2Z6E902_9GAMM</name>
<feature type="transmembrane region" description="Helical" evidence="1">
    <location>
        <begin position="111"/>
        <end position="134"/>
    </location>
</feature>
<dbReference type="RefSeq" id="WP_126539585.1">
    <property type="nucleotide sequence ID" value="NZ_AP018560.1"/>
</dbReference>
<feature type="transmembrane region" description="Helical" evidence="1">
    <location>
        <begin position="62"/>
        <end position="81"/>
    </location>
</feature>
<reference evidence="3" key="1">
    <citation type="submission" date="2018-04" db="EMBL/GenBank/DDBJ databases">
        <authorList>
            <person name="Watanabe M."/>
            <person name="Kojima H."/>
        </authorList>
    </citation>
    <scope>NUCLEOTIDE SEQUENCE [LARGE SCALE GENOMIC DNA]</scope>
    <source>
        <strain evidence="3">Dysh456</strain>
    </source>
</reference>
<accession>A0A2Z6E902</accession>
<proteinExistence type="predicted"/>
<evidence type="ECO:0000313" key="2">
    <source>
        <dbReference type="EMBL" id="BBD81139.1"/>
    </source>
</evidence>
<evidence type="ECO:0000256" key="1">
    <source>
        <dbReference type="SAM" id="Phobius"/>
    </source>
</evidence>
<sequence>MRWRPSGWRIGCWLCVLLAALGGAQYLRYGAWPYLAACLILVVLCAGALLRQAWARQPLRLALLAVACWALASGLMMLARWHQFDTARAHARAQPAWAPMLLAMIDDLQRAFLLSLVFKALLLALTLWLAWALGRPDTRAAFVRHATTTGRR</sequence>
<dbReference type="EMBL" id="AP018560">
    <property type="protein sequence ID" value="BBD81139.1"/>
    <property type="molecule type" value="Genomic_DNA"/>
</dbReference>
<keyword evidence="1" id="KW-0472">Membrane</keyword>
<feature type="transmembrane region" description="Helical" evidence="1">
    <location>
        <begin position="32"/>
        <end position="50"/>
    </location>
</feature>
<protein>
    <recommendedName>
        <fullName evidence="4">Transmembrane protein</fullName>
    </recommendedName>
</protein>
<dbReference type="AlphaFoldDB" id="A0A2Z6E902"/>
<gene>
    <name evidence="2" type="ORF">ALSL_2515</name>
</gene>
<evidence type="ECO:0000313" key="3">
    <source>
        <dbReference type="Proteomes" id="UP000270530"/>
    </source>
</evidence>
<keyword evidence="1" id="KW-1133">Transmembrane helix</keyword>
<reference evidence="3" key="2">
    <citation type="submission" date="2018-06" db="EMBL/GenBank/DDBJ databases">
        <title>Genome sequence of Rhodanobacteraceae bacterium strain Dysh456.</title>
        <authorList>
            <person name="Fukui M."/>
        </authorList>
    </citation>
    <scope>NUCLEOTIDE SEQUENCE [LARGE SCALE GENOMIC DNA]</scope>
    <source>
        <strain evidence="3">Dysh456</strain>
    </source>
</reference>
<organism evidence="2 3">
    <name type="scientific">Aerosticca soli</name>
    <dbReference type="NCBI Taxonomy" id="2010829"/>
    <lineage>
        <taxon>Bacteria</taxon>
        <taxon>Pseudomonadati</taxon>
        <taxon>Pseudomonadota</taxon>
        <taxon>Gammaproteobacteria</taxon>
        <taxon>Lysobacterales</taxon>
        <taxon>Rhodanobacteraceae</taxon>
        <taxon>Aerosticca</taxon>
    </lineage>
</organism>
<keyword evidence="3" id="KW-1185">Reference proteome</keyword>
<keyword evidence="1" id="KW-0812">Transmembrane</keyword>
<dbReference type="Proteomes" id="UP000270530">
    <property type="component" value="Chromosome"/>
</dbReference>